<keyword evidence="1" id="KW-0812">Transmembrane</keyword>
<evidence type="ECO:0000256" key="1">
    <source>
        <dbReference type="SAM" id="Phobius"/>
    </source>
</evidence>
<evidence type="ECO:0008006" key="4">
    <source>
        <dbReference type="Google" id="ProtNLM"/>
    </source>
</evidence>
<dbReference type="RefSeq" id="WP_346058511.1">
    <property type="nucleotide sequence ID" value="NZ_BAAAOP010000012.1"/>
</dbReference>
<evidence type="ECO:0000313" key="3">
    <source>
        <dbReference type="Proteomes" id="UP001501084"/>
    </source>
</evidence>
<sequence>MTDRSRLLRGGARAVTGLLVTAAAVGGVVLMGNVPLPSVVHEPLALTVDTTQDTARTLACAGSFSELGADPARPGVAIPVGEATTAVSGEASGTATLARGEGTGLPSVVFAPMSQPLAAAQFQAIDTENLRGAAASSCAEPSNEQWIMGGASSLGFSTTLSLGNPGTVPATVSIAVYDENGAVDSVQTAGVIVAPGTQQTVSLNGYAPDRERLAVRVVSTGAPVTAHVGVAQSSGITPFGVSGATPQVEPSTSLVIPAIENADGDDRGPNDSGEGDAFPFIVRALAPGELAGTASVRVLDKNGKSTEVGEIELAPNAVGELRVGTLPDGANALVIDADVPIIAGAAGSADDADTREHDFEWFAPAPVIAADAEVAAPVVAGGRLVVVNPADTEAEITIARADGKGKDTTETVRPGAAVVLDAPANAILTSSAPVHAGVRYVSDSAIAGYPILAPDPRDGTLTVYPR</sequence>
<dbReference type="InterPro" id="IPR043777">
    <property type="entry name" value="DUF5719"/>
</dbReference>
<dbReference type="Pfam" id="PF18986">
    <property type="entry name" value="DUF5719"/>
    <property type="match status" value="1"/>
</dbReference>
<gene>
    <name evidence="2" type="ORF">GCM10009786_25330</name>
</gene>
<feature type="transmembrane region" description="Helical" evidence="1">
    <location>
        <begin position="12"/>
        <end position="32"/>
    </location>
</feature>
<keyword evidence="3" id="KW-1185">Reference proteome</keyword>
<accession>A0ABN3B856</accession>
<organism evidence="2 3">
    <name type="scientific">Leucobacter alluvii</name>
    <dbReference type="NCBI Taxonomy" id="340321"/>
    <lineage>
        <taxon>Bacteria</taxon>
        <taxon>Bacillati</taxon>
        <taxon>Actinomycetota</taxon>
        <taxon>Actinomycetes</taxon>
        <taxon>Micrococcales</taxon>
        <taxon>Microbacteriaceae</taxon>
        <taxon>Leucobacter</taxon>
    </lineage>
</organism>
<proteinExistence type="predicted"/>
<dbReference type="Proteomes" id="UP001501084">
    <property type="component" value="Unassembled WGS sequence"/>
</dbReference>
<keyword evidence="1" id="KW-1133">Transmembrane helix</keyword>
<dbReference type="EMBL" id="BAAAOP010000012">
    <property type="protein sequence ID" value="GAA2189964.1"/>
    <property type="molecule type" value="Genomic_DNA"/>
</dbReference>
<protein>
    <recommendedName>
        <fullName evidence="4">Large extracellular alpha-helical protein</fullName>
    </recommendedName>
</protein>
<name>A0ABN3B856_9MICO</name>
<comment type="caution">
    <text evidence="2">The sequence shown here is derived from an EMBL/GenBank/DDBJ whole genome shotgun (WGS) entry which is preliminary data.</text>
</comment>
<reference evidence="2 3" key="1">
    <citation type="journal article" date="2019" name="Int. J. Syst. Evol. Microbiol.">
        <title>The Global Catalogue of Microorganisms (GCM) 10K type strain sequencing project: providing services to taxonomists for standard genome sequencing and annotation.</title>
        <authorList>
            <consortium name="The Broad Institute Genomics Platform"/>
            <consortium name="The Broad Institute Genome Sequencing Center for Infectious Disease"/>
            <person name="Wu L."/>
            <person name="Ma J."/>
        </authorList>
    </citation>
    <scope>NUCLEOTIDE SEQUENCE [LARGE SCALE GENOMIC DNA]</scope>
    <source>
        <strain evidence="2 3">JCM 14919</strain>
    </source>
</reference>
<keyword evidence="1" id="KW-0472">Membrane</keyword>
<evidence type="ECO:0000313" key="2">
    <source>
        <dbReference type="EMBL" id="GAA2189964.1"/>
    </source>
</evidence>